<evidence type="ECO:0000256" key="3">
    <source>
        <dbReference type="SAM" id="MobiDB-lite"/>
    </source>
</evidence>
<dbReference type="RefSeq" id="WP_206294426.1">
    <property type="nucleotide sequence ID" value="NZ_CP063458.1"/>
</dbReference>
<dbReference type="KEGG" id="hbs:IPV69_07735"/>
<dbReference type="Gene3D" id="3.40.720.10">
    <property type="entry name" value="Alkaline Phosphatase, subunit A"/>
    <property type="match status" value="1"/>
</dbReference>
<feature type="region of interest" description="Disordered" evidence="3">
    <location>
        <begin position="439"/>
        <end position="472"/>
    </location>
</feature>
<evidence type="ECO:0000313" key="5">
    <source>
        <dbReference type="EMBL" id="QOV91238.1"/>
    </source>
</evidence>
<dbReference type="Pfam" id="PF00884">
    <property type="entry name" value="Sulfatase"/>
    <property type="match status" value="1"/>
</dbReference>
<dbReference type="CDD" id="cd16155">
    <property type="entry name" value="sulfatase_like"/>
    <property type="match status" value="1"/>
</dbReference>
<name>A0A7M2X0F1_9BACT</name>
<feature type="domain" description="Sulfatase N-terminal" evidence="4">
    <location>
        <begin position="24"/>
        <end position="347"/>
    </location>
</feature>
<dbReference type="EMBL" id="CP063458">
    <property type="protein sequence ID" value="QOV91238.1"/>
    <property type="molecule type" value="Genomic_DNA"/>
</dbReference>
<dbReference type="SUPFAM" id="SSF53649">
    <property type="entry name" value="Alkaline phosphatase-like"/>
    <property type="match status" value="1"/>
</dbReference>
<evidence type="ECO:0000313" key="6">
    <source>
        <dbReference type="Proteomes" id="UP000593765"/>
    </source>
</evidence>
<accession>A0A7M2X0F1</accession>
<reference evidence="5 6" key="1">
    <citation type="submission" date="2020-10" db="EMBL/GenBank/DDBJ databases">
        <title>Wide distribution of Phycisphaera-like planctomycetes from WD2101 soil group in peatlands and genome analysis of the first cultivated representative.</title>
        <authorList>
            <person name="Dedysh S.N."/>
            <person name="Beletsky A.V."/>
            <person name="Ivanova A."/>
            <person name="Kulichevskaya I.S."/>
            <person name="Suzina N.E."/>
            <person name="Philippov D.A."/>
            <person name="Rakitin A.L."/>
            <person name="Mardanov A.V."/>
            <person name="Ravin N.V."/>
        </authorList>
    </citation>
    <scope>NUCLEOTIDE SEQUENCE [LARGE SCALE GENOMIC DNA]</scope>
    <source>
        <strain evidence="5 6">M1803</strain>
    </source>
</reference>
<evidence type="ECO:0000256" key="2">
    <source>
        <dbReference type="ARBA" id="ARBA00022801"/>
    </source>
</evidence>
<keyword evidence="1" id="KW-0479">Metal-binding</keyword>
<sequence length="472" mass="51775">MSKHLISLAVLVLFCIPVRGAERPNVLFLFADDQRADTIAALGNPVIKTPNLDRLVRSGLSFNHAYMQGGLSGATCVPSRAMLLSGKSLFRIDEKLMRDETWPAAFGRSGYTTFVTGKWHNGVPSIGRSFQSARAIFAGGMTNPMQAKLSDLSEGKLTPAALAPKHACEVFADEAIRFLKNQQSGPFFCYVPFDAPHDPHVVPSDFPVHYDPKLMPLPANFRPLHAWDNGEMTIRDEQLLSWPRKESAVREMNAEYYRYISYLDLQIGRVLDALAASPHAKNTIVVFAADSGVARGSHGLIGKQNVYEHSMRVPLVVSGPGIAAGARTDAMCYLFDVLPTLGKLSGVPAPAHSEGIDFSPTLSDPSKAARPQLMLGYKKVQRAVRDSQWKLIRYPLIDRTQLFDLKADPDEITNLAEKPEHAAKVTELMALLAKEQQHFGDEAPLRVERPTPADWSPPAKGAGKKSKADAVE</sequence>
<evidence type="ECO:0000259" key="4">
    <source>
        <dbReference type="Pfam" id="PF00884"/>
    </source>
</evidence>
<dbReference type="Proteomes" id="UP000593765">
    <property type="component" value="Chromosome"/>
</dbReference>
<dbReference type="GO" id="GO:0046872">
    <property type="term" value="F:metal ion binding"/>
    <property type="evidence" value="ECO:0007669"/>
    <property type="project" value="UniProtKB-KW"/>
</dbReference>
<feature type="compositionally biased region" description="Basic and acidic residues" evidence="3">
    <location>
        <begin position="439"/>
        <end position="451"/>
    </location>
</feature>
<dbReference type="InterPro" id="IPR017850">
    <property type="entry name" value="Alkaline_phosphatase_core_sf"/>
</dbReference>
<dbReference type="AlphaFoldDB" id="A0A7M2X0F1"/>
<dbReference type="InterPro" id="IPR000917">
    <property type="entry name" value="Sulfatase_N"/>
</dbReference>
<organism evidence="5 6">
    <name type="scientific">Humisphaera borealis</name>
    <dbReference type="NCBI Taxonomy" id="2807512"/>
    <lineage>
        <taxon>Bacteria</taxon>
        <taxon>Pseudomonadati</taxon>
        <taxon>Planctomycetota</taxon>
        <taxon>Phycisphaerae</taxon>
        <taxon>Tepidisphaerales</taxon>
        <taxon>Tepidisphaeraceae</taxon>
        <taxon>Humisphaera</taxon>
    </lineage>
</organism>
<dbReference type="PANTHER" id="PTHR45953:SF1">
    <property type="entry name" value="IDURONATE 2-SULFATASE"/>
    <property type="match status" value="1"/>
</dbReference>
<proteinExistence type="predicted"/>
<evidence type="ECO:0000256" key="1">
    <source>
        <dbReference type="ARBA" id="ARBA00022723"/>
    </source>
</evidence>
<protein>
    <submittedName>
        <fullName evidence="5">Sulfatase-like hydrolase/transferase</fullName>
    </submittedName>
</protein>
<keyword evidence="2 5" id="KW-0378">Hydrolase</keyword>
<dbReference type="GO" id="GO:0008484">
    <property type="term" value="F:sulfuric ester hydrolase activity"/>
    <property type="evidence" value="ECO:0007669"/>
    <property type="project" value="TreeGrafter"/>
</dbReference>
<dbReference type="GO" id="GO:0005737">
    <property type="term" value="C:cytoplasm"/>
    <property type="evidence" value="ECO:0007669"/>
    <property type="project" value="TreeGrafter"/>
</dbReference>
<keyword evidence="6" id="KW-1185">Reference proteome</keyword>
<dbReference type="PANTHER" id="PTHR45953">
    <property type="entry name" value="IDURONATE 2-SULFATASE"/>
    <property type="match status" value="1"/>
</dbReference>
<gene>
    <name evidence="5" type="ORF">IPV69_07735</name>
</gene>